<keyword evidence="1" id="KW-1133">Transmembrane helix</keyword>
<dbReference type="OrthoDB" id="4216675at2"/>
<organism evidence="2 3">
    <name type="scientific">Streptomyces dioscori</name>
    <dbReference type="NCBI Taxonomy" id="2109333"/>
    <lineage>
        <taxon>Bacteria</taxon>
        <taxon>Bacillati</taxon>
        <taxon>Actinomycetota</taxon>
        <taxon>Actinomycetes</taxon>
        <taxon>Kitasatosporales</taxon>
        <taxon>Streptomycetaceae</taxon>
        <taxon>Streptomyces</taxon>
        <taxon>Streptomyces aurantiacus group</taxon>
    </lineage>
</organism>
<comment type="caution">
    <text evidence="2">The sequence shown here is derived from an EMBL/GenBank/DDBJ whole genome shotgun (WGS) entry which is preliminary data.</text>
</comment>
<evidence type="ECO:0000313" key="2">
    <source>
        <dbReference type="EMBL" id="PSM39271.1"/>
    </source>
</evidence>
<proteinExistence type="predicted"/>
<dbReference type="EMBL" id="PYBJ01000026">
    <property type="protein sequence ID" value="PSM39271.1"/>
    <property type="molecule type" value="Genomic_DNA"/>
</dbReference>
<reference evidence="2 3" key="1">
    <citation type="submission" date="2018-03" db="EMBL/GenBank/DDBJ databases">
        <title>Streptomyces dioscori sp. nov., a novel endophytic actinobacterium isolated from bulbil of Dioscorea bulbifera L.</title>
        <authorList>
            <person name="Zhikuan W."/>
        </authorList>
    </citation>
    <scope>NUCLEOTIDE SEQUENCE [LARGE SCALE GENOMIC DNA]</scope>
    <source>
        <strain evidence="2 3">A217</strain>
    </source>
</reference>
<evidence type="ECO:0000256" key="1">
    <source>
        <dbReference type="SAM" id="Phobius"/>
    </source>
</evidence>
<accession>A0A2P8PZ56</accession>
<protein>
    <submittedName>
        <fullName evidence="2">Uncharacterized protein</fullName>
    </submittedName>
</protein>
<keyword evidence="3" id="KW-1185">Reference proteome</keyword>
<dbReference type="Proteomes" id="UP000240429">
    <property type="component" value="Unassembled WGS sequence"/>
</dbReference>
<name>A0A2P8PZ56_9ACTN</name>
<evidence type="ECO:0000313" key="3">
    <source>
        <dbReference type="Proteomes" id="UP000240429"/>
    </source>
</evidence>
<dbReference type="AlphaFoldDB" id="A0A2P8PZ56"/>
<gene>
    <name evidence="2" type="ORF">C6Y14_33000</name>
</gene>
<keyword evidence="1" id="KW-0812">Transmembrane</keyword>
<dbReference type="RefSeq" id="WP_107020549.1">
    <property type="nucleotide sequence ID" value="NZ_KZ679052.1"/>
</dbReference>
<sequence>MEWGTLAVVAVGAFLGIGATLVTDVLRSRREREQRWAEVKRITYARFLASLAQAHSRMTVAASQGESGLARQRAVHDAFLSDPQHSDAKSVLREVAISGPDHVYRAAEGVYERLRTARDLLCSEAVTFETPEYRLAIRSFFADLDALQRIMRNDLQPPSTHRHP</sequence>
<keyword evidence="1" id="KW-0472">Membrane</keyword>
<feature type="transmembrane region" description="Helical" evidence="1">
    <location>
        <begin position="6"/>
        <end position="26"/>
    </location>
</feature>